<feature type="domain" description="Enoyl-CoA hydratase/isomerase" evidence="3">
    <location>
        <begin position="172"/>
        <end position="248"/>
    </location>
</feature>
<dbReference type="PANTHER" id="PTHR43176">
    <property type="entry name" value="3-HYDROXYISOBUTYRYL-COA HYDROLASE-RELATED"/>
    <property type="match status" value="1"/>
</dbReference>
<evidence type="ECO:0000313" key="4">
    <source>
        <dbReference type="EMBL" id="RDX87829.1"/>
    </source>
</evidence>
<evidence type="ECO:0000313" key="5">
    <source>
        <dbReference type="Proteomes" id="UP000257109"/>
    </source>
</evidence>
<dbReference type="GO" id="GO:0003860">
    <property type="term" value="F:3-hydroxyisobutyryl-CoA hydrolase activity"/>
    <property type="evidence" value="ECO:0007669"/>
    <property type="project" value="UniProtKB-UniRule"/>
</dbReference>
<keyword evidence="5" id="KW-1185">Reference proteome</keyword>
<dbReference type="GO" id="GO:0006574">
    <property type="term" value="P:L-valine catabolic process"/>
    <property type="evidence" value="ECO:0007669"/>
    <property type="project" value="UniProtKB-UniRule"/>
</dbReference>
<evidence type="ECO:0000256" key="2">
    <source>
        <dbReference type="RuleBase" id="RU369070"/>
    </source>
</evidence>
<proteinExistence type="inferred from homology"/>
<evidence type="ECO:0000256" key="1">
    <source>
        <dbReference type="ARBA" id="ARBA00022801"/>
    </source>
</evidence>
<dbReference type="EMBL" id="QJKJ01006117">
    <property type="protein sequence ID" value="RDX87829.1"/>
    <property type="molecule type" value="Genomic_DNA"/>
</dbReference>
<feature type="non-terminal residue" evidence="4">
    <location>
        <position position="273"/>
    </location>
</feature>
<reference evidence="4" key="1">
    <citation type="submission" date="2018-05" db="EMBL/GenBank/DDBJ databases">
        <title>Draft genome of Mucuna pruriens seed.</title>
        <authorList>
            <person name="Nnadi N.E."/>
            <person name="Vos R."/>
            <person name="Hasami M.H."/>
            <person name="Devisetty U.K."/>
            <person name="Aguiy J.C."/>
        </authorList>
    </citation>
    <scope>NUCLEOTIDE SEQUENCE [LARGE SCALE GENOMIC DNA]</scope>
    <source>
        <strain evidence="4">JCA_2017</strain>
    </source>
</reference>
<dbReference type="Proteomes" id="UP000257109">
    <property type="component" value="Unassembled WGS sequence"/>
</dbReference>
<comment type="function">
    <text evidence="2">Hydrolyzes 3-hydroxyisobutyryl-CoA (HIBYL-CoA), a saline catabolite. Has high activity toward isobutyryl-CoA. Could be an isobutyryl-CoA dehydrogenase that functions in valine catabolism.</text>
</comment>
<feature type="non-terminal residue" evidence="4">
    <location>
        <position position="1"/>
    </location>
</feature>
<sequence>MIHMLESQKDFYKLLEDEGSNDISVMELESSLSQTFTSIFTFVDSIFIVSILPLADLTSTDRSSLPLFSQILISTILANIHFHYSCISSSKVLCKRDRQQSKIIVIVNAISAARMKGEFPERIGQPECGMYLFLNEFIRCILLVPFTRNSCLKKVILNRPQKLNNLNREMGNGKAFCSGGDILLVITSSLAGHWTYAASFYKKQLTLNHLITTYKKPMLWNQVSLINGLVMGGGAGLSIPTWFRVVTELGVAMVLKSLKSIGRSLPPKNNFSS</sequence>
<dbReference type="STRING" id="157652.A0A371GBD6"/>
<comment type="pathway">
    <text evidence="2">Amino-acid degradation; L-valine degradation.</text>
</comment>
<evidence type="ECO:0000259" key="3">
    <source>
        <dbReference type="Pfam" id="PF16113"/>
    </source>
</evidence>
<dbReference type="AlphaFoldDB" id="A0A371GBD6"/>
<dbReference type="InterPro" id="IPR032259">
    <property type="entry name" value="HIBYL-CoA-H"/>
</dbReference>
<keyword evidence="1 2" id="KW-0378">Hydrolase</keyword>
<dbReference type="Gene3D" id="3.90.226.10">
    <property type="entry name" value="2-enoyl-CoA Hydratase, Chain A, domain 1"/>
    <property type="match status" value="1"/>
</dbReference>
<organism evidence="4 5">
    <name type="scientific">Mucuna pruriens</name>
    <name type="common">Velvet bean</name>
    <name type="synonym">Dolichos pruriens</name>
    <dbReference type="NCBI Taxonomy" id="157652"/>
    <lineage>
        <taxon>Eukaryota</taxon>
        <taxon>Viridiplantae</taxon>
        <taxon>Streptophyta</taxon>
        <taxon>Embryophyta</taxon>
        <taxon>Tracheophyta</taxon>
        <taxon>Spermatophyta</taxon>
        <taxon>Magnoliopsida</taxon>
        <taxon>eudicotyledons</taxon>
        <taxon>Gunneridae</taxon>
        <taxon>Pentapetalae</taxon>
        <taxon>rosids</taxon>
        <taxon>fabids</taxon>
        <taxon>Fabales</taxon>
        <taxon>Fabaceae</taxon>
        <taxon>Papilionoideae</taxon>
        <taxon>50 kb inversion clade</taxon>
        <taxon>NPAAA clade</taxon>
        <taxon>indigoferoid/millettioid clade</taxon>
        <taxon>Phaseoleae</taxon>
        <taxon>Mucuna</taxon>
    </lineage>
</organism>
<dbReference type="SUPFAM" id="SSF52096">
    <property type="entry name" value="ClpP/crotonase"/>
    <property type="match status" value="1"/>
</dbReference>
<dbReference type="InterPro" id="IPR045004">
    <property type="entry name" value="ECH_dom"/>
</dbReference>
<dbReference type="CDD" id="cd06558">
    <property type="entry name" value="crotonase-like"/>
    <property type="match status" value="1"/>
</dbReference>
<gene>
    <name evidence="4" type="ORF">CR513_30651</name>
</gene>
<dbReference type="Pfam" id="PF16113">
    <property type="entry name" value="ECH_2"/>
    <property type="match status" value="1"/>
</dbReference>
<comment type="catalytic activity">
    <reaction evidence="2">
        <text>3-hydroxy-2-methylpropanoyl-CoA + H2O = 3-hydroxy-2-methylpropanoate + CoA + H(+)</text>
        <dbReference type="Rhea" id="RHEA:20888"/>
        <dbReference type="ChEBI" id="CHEBI:11805"/>
        <dbReference type="ChEBI" id="CHEBI:15377"/>
        <dbReference type="ChEBI" id="CHEBI:15378"/>
        <dbReference type="ChEBI" id="CHEBI:57287"/>
        <dbReference type="ChEBI" id="CHEBI:57340"/>
        <dbReference type="EC" id="3.1.2.4"/>
    </reaction>
</comment>
<dbReference type="OrthoDB" id="16820at2759"/>
<dbReference type="PANTHER" id="PTHR43176:SF6">
    <property type="entry name" value="3-HYDROXYISOBUTYRYL-COA HYDROLASE"/>
    <property type="match status" value="1"/>
</dbReference>
<accession>A0A371GBD6</accession>
<dbReference type="InterPro" id="IPR029045">
    <property type="entry name" value="ClpP/crotonase-like_dom_sf"/>
</dbReference>
<comment type="caution">
    <text evidence="4">The sequence shown here is derived from an EMBL/GenBank/DDBJ whole genome shotgun (WGS) entry which is preliminary data.</text>
</comment>
<name>A0A371GBD6_MUCPR</name>
<dbReference type="EC" id="3.1.2.4" evidence="2"/>
<protein>
    <recommendedName>
        <fullName evidence="2">3-hydroxyisobutyryl-CoA hydrolase</fullName>
        <shortName evidence="2">HIB-CoA hydrolase</shortName>
        <shortName evidence="2">HIBYL-CoA-H</shortName>
        <ecNumber evidence="2">3.1.2.4</ecNumber>
    </recommendedName>
    <alternativeName>
        <fullName evidence="2">3-hydroxyisobutyryl-coenzyme A hydrolase</fullName>
    </alternativeName>
</protein>
<comment type="similarity">
    <text evidence="2">Belongs to the enoyl-CoA hydratase/isomerase family.</text>
</comment>